<dbReference type="PANTHER" id="PTHR38480:SF1">
    <property type="entry name" value="SLR0254 PROTEIN"/>
    <property type="match status" value="1"/>
</dbReference>
<evidence type="ECO:0000256" key="2">
    <source>
        <dbReference type="ARBA" id="ARBA00022692"/>
    </source>
</evidence>
<dbReference type="EMBL" id="JBHSAV010000005">
    <property type="protein sequence ID" value="MFC3975446.1"/>
    <property type="molecule type" value="Genomic_DNA"/>
</dbReference>
<reference evidence="8" key="1">
    <citation type="journal article" date="2019" name="Int. J. Syst. Evol. Microbiol.">
        <title>The Global Catalogue of Microorganisms (GCM) 10K type strain sequencing project: providing services to taxonomists for standard genome sequencing and annotation.</title>
        <authorList>
            <consortium name="The Broad Institute Genomics Platform"/>
            <consortium name="The Broad Institute Genome Sequencing Center for Infectious Disease"/>
            <person name="Wu L."/>
            <person name="Ma J."/>
        </authorList>
    </citation>
    <scope>NUCLEOTIDE SEQUENCE [LARGE SCALE GENOMIC DNA]</scope>
    <source>
        <strain evidence="8">CECT 8551</strain>
    </source>
</reference>
<dbReference type="PANTHER" id="PTHR38480">
    <property type="entry name" value="SLR0254 PROTEIN"/>
    <property type="match status" value="1"/>
</dbReference>
<evidence type="ECO:0000256" key="3">
    <source>
        <dbReference type="ARBA" id="ARBA00022989"/>
    </source>
</evidence>
<feature type="transmembrane region" description="Helical" evidence="5">
    <location>
        <begin position="25"/>
        <end position="47"/>
    </location>
</feature>
<keyword evidence="4 5" id="KW-0472">Membrane</keyword>
<keyword evidence="8" id="KW-1185">Reference proteome</keyword>
<evidence type="ECO:0000313" key="7">
    <source>
        <dbReference type="EMBL" id="MFC3975446.1"/>
    </source>
</evidence>
<accession>A0ABV8EII4</accession>
<sequence>MKEFQIKTAQNISISQNAANVGTRIGAYLIDSLIIFFYIIFAIFAIAGSVRSMDYLWSLYTLLSLPVLLYHLLFEIFMNGQSPGKMALKIRVVKLDGSKPTMSNYFIRWLTRLIDITFTSGGLAILWILISGKGQRIGDLAAGTTVISEQSPIGLRHTLLQEVAEDYVPKYPQVMSLTDRQIQNIKQIKFEALRSGDFDLIDKLAKKTASMMQVEPEEKNMSFLERVITDYNYYTQKG</sequence>
<protein>
    <submittedName>
        <fullName evidence="7">RDD family protein</fullName>
    </submittedName>
</protein>
<evidence type="ECO:0000313" key="8">
    <source>
        <dbReference type="Proteomes" id="UP001595766"/>
    </source>
</evidence>
<keyword evidence="3 5" id="KW-1133">Transmembrane helix</keyword>
<gene>
    <name evidence="7" type="ORF">ACFOUP_03560</name>
</gene>
<comment type="subcellular location">
    <subcellularLocation>
        <location evidence="1">Membrane</location>
        <topology evidence="1">Multi-pass membrane protein</topology>
    </subcellularLocation>
</comment>
<dbReference type="Pfam" id="PF06271">
    <property type="entry name" value="RDD"/>
    <property type="match status" value="1"/>
</dbReference>
<feature type="transmembrane region" description="Helical" evidence="5">
    <location>
        <begin position="109"/>
        <end position="130"/>
    </location>
</feature>
<proteinExistence type="predicted"/>
<feature type="transmembrane region" description="Helical" evidence="5">
    <location>
        <begin position="59"/>
        <end position="78"/>
    </location>
</feature>
<dbReference type="InterPro" id="IPR010432">
    <property type="entry name" value="RDD"/>
</dbReference>
<organism evidence="7 8">
    <name type="scientific">Belliella kenyensis</name>
    <dbReference type="NCBI Taxonomy" id="1472724"/>
    <lineage>
        <taxon>Bacteria</taxon>
        <taxon>Pseudomonadati</taxon>
        <taxon>Bacteroidota</taxon>
        <taxon>Cytophagia</taxon>
        <taxon>Cytophagales</taxon>
        <taxon>Cyclobacteriaceae</taxon>
        <taxon>Belliella</taxon>
    </lineage>
</organism>
<dbReference type="Proteomes" id="UP001595766">
    <property type="component" value="Unassembled WGS sequence"/>
</dbReference>
<evidence type="ECO:0000256" key="1">
    <source>
        <dbReference type="ARBA" id="ARBA00004141"/>
    </source>
</evidence>
<evidence type="ECO:0000256" key="4">
    <source>
        <dbReference type="ARBA" id="ARBA00023136"/>
    </source>
</evidence>
<keyword evidence="2 5" id="KW-0812">Transmembrane</keyword>
<evidence type="ECO:0000256" key="5">
    <source>
        <dbReference type="SAM" id="Phobius"/>
    </source>
</evidence>
<feature type="domain" description="RDD" evidence="6">
    <location>
        <begin position="19"/>
        <end position="143"/>
    </location>
</feature>
<dbReference type="RefSeq" id="WP_241295199.1">
    <property type="nucleotide sequence ID" value="NZ_JAKZGR010000009.1"/>
</dbReference>
<name>A0ABV8EII4_9BACT</name>
<comment type="caution">
    <text evidence="7">The sequence shown here is derived from an EMBL/GenBank/DDBJ whole genome shotgun (WGS) entry which is preliminary data.</text>
</comment>
<evidence type="ECO:0000259" key="6">
    <source>
        <dbReference type="Pfam" id="PF06271"/>
    </source>
</evidence>